<accession>A0A4S2MPN5</accession>
<feature type="compositionally biased region" description="Polar residues" evidence="1">
    <location>
        <begin position="1"/>
        <end position="17"/>
    </location>
</feature>
<organism evidence="2 3">
    <name type="scientific">Ascodesmis nigricans</name>
    <dbReference type="NCBI Taxonomy" id="341454"/>
    <lineage>
        <taxon>Eukaryota</taxon>
        <taxon>Fungi</taxon>
        <taxon>Dikarya</taxon>
        <taxon>Ascomycota</taxon>
        <taxon>Pezizomycotina</taxon>
        <taxon>Pezizomycetes</taxon>
        <taxon>Pezizales</taxon>
        <taxon>Ascodesmidaceae</taxon>
        <taxon>Ascodesmis</taxon>
    </lineage>
</organism>
<keyword evidence="3" id="KW-1185">Reference proteome</keyword>
<sequence>MSGTTSEQKPAFSSQYSEAALASQAIIESAQNREHTKKKKAQLPGATAASSSPQPGRLQRRSSYNYEMACSGSRPTTSDSDGVPAAVANPPSPTFTRRMSFDRNEHKHLLQHKCVVKPNETSPAGFSEVQPTESGST</sequence>
<proteinExistence type="predicted"/>
<reference evidence="2 3" key="1">
    <citation type="submission" date="2019-04" db="EMBL/GenBank/DDBJ databases">
        <title>Comparative genomics and transcriptomics to analyze fruiting body development in filamentous ascomycetes.</title>
        <authorList>
            <consortium name="DOE Joint Genome Institute"/>
            <person name="Lutkenhaus R."/>
            <person name="Traeger S."/>
            <person name="Breuer J."/>
            <person name="Kuo A."/>
            <person name="Lipzen A."/>
            <person name="Pangilinan J."/>
            <person name="Dilworth D."/>
            <person name="Sandor L."/>
            <person name="Poggeler S."/>
            <person name="Barry K."/>
            <person name="Grigoriev I.V."/>
            <person name="Nowrousian M."/>
        </authorList>
    </citation>
    <scope>NUCLEOTIDE SEQUENCE [LARGE SCALE GENOMIC DNA]</scope>
    <source>
        <strain evidence="2 3">CBS 389.68</strain>
    </source>
</reference>
<dbReference type="InParanoid" id="A0A4S2MPN5"/>
<gene>
    <name evidence="2" type="ORF">EX30DRAFT_398674</name>
</gene>
<feature type="region of interest" description="Disordered" evidence="1">
    <location>
        <begin position="1"/>
        <end position="20"/>
    </location>
</feature>
<protein>
    <submittedName>
        <fullName evidence="2">Uncharacterized protein</fullName>
    </submittedName>
</protein>
<evidence type="ECO:0000313" key="2">
    <source>
        <dbReference type="EMBL" id="TGZ77259.1"/>
    </source>
</evidence>
<feature type="region of interest" description="Disordered" evidence="1">
    <location>
        <begin position="27"/>
        <end position="98"/>
    </location>
</feature>
<feature type="compositionally biased region" description="Polar residues" evidence="1">
    <location>
        <begin position="119"/>
        <end position="137"/>
    </location>
</feature>
<evidence type="ECO:0000313" key="3">
    <source>
        <dbReference type="Proteomes" id="UP000298138"/>
    </source>
</evidence>
<evidence type="ECO:0000256" key="1">
    <source>
        <dbReference type="SAM" id="MobiDB-lite"/>
    </source>
</evidence>
<dbReference type="Proteomes" id="UP000298138">
    <property type="component" value="Unassembled WGS sequence"/>
</dbReference>
<dbReference type="AlphaFoldDB" id="A0A4S2MPN5"/>
<name>A0A4S2MPN5_9PEZI</name>
<feature type="region of interest" description="Disordered" evidence="1">
    <location>
        <begin position="115"/>
        <end position="137"/>
    </location>
</feature>
<dbReference type="EMBL" id="ML220156">
    <property type="protein sequence ID" value="TGZ77259.1"/>
    <property type="molecule type" value="Genomic_DNA"/>
</dbReference>